<evidence type="ECO:0000256" key="1">
    <source>
        <dbReference type="SAM" id="SignalP"/>
    </source>
</evidence>
<feature type="signal peptide" evidence="1">
    <location>
        <begin position="1"/>
        <end position="25"/>
    </location>
</feature>
<evidence type="ECO:0000313" key="3">
    <source>
        <dbReference type="Proteomes" id="UP000054826"/>
    </source>
</evidence>
<evidence type="ECO:0000313" key="2">
    <source>
        <dbReference type="EMBL" id="KRZ08699.1"/>
    </source>
</evidence>
<dbReference type="EMBL" id="JYDV01000627">
    <property type="protein sequence ID" value="KRZ08699.1"/>
    <property type="molecule type" value="Genomic_DNA"/>
</dbReference>
<dbReference type="Proteomes" id="UP000054826">
    <property type="component" value="Unassembled WGS sequence"/>
</dbReference>
<accession>A0A0V1HDL9</accession>
<sequence length="49" mass="5387">MKSAVFLNLVFVFALFSSNCSLTIANCLDVIQRCQGCCFLLAANLKNNK</sequence>
<feature type="chain" id="PRO_5006879065" evidence="1">
    <location>
        <begin position="26"/>
        <end position="49"/>
    </location>
</feature>
<proteinExistence type="predicted"/>
<name>A0A0V1HDL9_TRIPS</name>
<organism evidence="2 3">
    <name type="scientific">Trichinella pseudospiralis</name>
    <name type="common">Parasitic roundworm</name>
    <dbReference type="NCBI Taxonomy" id="6337"/>
    <lineage>
        <taxon>Eukaryota</taxon>
        <taxon>Metazoa</taxon>
        <taxon>Ecdysozoa</taxon>
        <taxon>Nematoda</taxon>
        <taxon>Enoplea</taxon>
        <taxon>Dorylaimia</taxon>
        <taxon>Trichinellida</taxon>
        <taxon>Trichinellidae</taxon>
        <taxon>Trichinella</taxon>
    </lineage>
</organism>
<keyword evidence="1" id="KW-0732">Signal</keyword>
<dbReference type="AlphaFoldDB" id="A0A0V1HDL9"/>
<protein>
    <submittedName>
        <fullName evidence="2">Uncharacterized protein</fullName>
    </submittedName>
</protein>
<reference evidence="2 3" key="1">
    <citation type="submission" date="2015-01" db="EMBL/GenBank/DDBJ databases">
        <title>Evolution of Trichinella species and genotypes.</title>
        <authorList>
            <person name="Korhonen P.K."/>
            <person name="Edoardo P."/>
            <person name="Giuseppe L.R."/>
            <person name="Gasser R.B."/>
        </authorList>
    </citation>
    <scope>NUCLEOTIDE SEQUENCE [LARGE SCALE GENOMIC DNA]</scope>
    <source>
        <strain evidence="2">ISS176</strain>
    </source>
</reference>
<comment type="caution">
    <text evidence="2">The sequence shown here is derived from an EMBL/GenBank/DDBJ whole genome shotgun (WGS) entry which is preliminary data.</text>
</comment>
<gene>
    <name evidence="2" type="ORF">T4C_9843</name>
</gene>